<feature type="compositionally biased region" description="Low complexity" evidence="1">
    <location>
        <begin position="236"/>
        <end position="250"/>
    </location>
</feature>
<dbReference type="EMBL" id="PGCI01000004">
    <property type="protein sequence ID" value="PLW51648.1"/>
    <property type="molecule type" value="Genomic_DNA"/>
</dbReference>
<feature type="compositionally biased region" description="Polar residues" evidence="1">
    <location>
        <begin position="332"/>
        <end position="343"/>
    </location>
</feature>
<name>A0A2N5VNT4_9BASI</name>
<dbReference type="Proteomes" id="UP000235392">
    <property type="component" value="Unassembled WGS sequence"/>
</dbReference>
<organism evidence="2 3">
    <name type="scientific">Puccinia coronata f. sp. avenae</name>
    <dbReference type="NCBI Taxonomy" id="200324"/>
    <lineage>
        <taxon>Eukaryota</taxon>
        <taxon>Fungi</taxon>
        <taxon>Dikarya</taxon>
        <taxon>Basidiomycota</taxon>
        <taxon>Pucciniomycotina</taxon>
        <taxon>Pucciniomycetes</taxon>
        <taxon>Pucciniales</taxon>
        <taxon>Pucciniaceae</taxon>
        <taxon>Puccinia</taxon>
    </lineage>
</organism>
<protein>
    <submittedName>
        <fullName evidence="2">Uncharacterized protein</fullName>
    </submittedName>
</protein>
<feature type="region of interest" description="Disordered" evidence="1">
    <location>
        <begin position="524"/>
        <end position="575"/>
    </location>
</feature>
<feature type="compositionally biased region" description="Low complexity" evidence="1">
    <location>
        <begin position="344"/>
        <end position="367"/>
    </location>
</feature>
<feature type="region of interest" description="Disordered" evidence="1">
    <location>
        <begin position="269"/>
        <end position="435"/>
    </location>
</feature>
<sequence>MSASSSSQGRNMPNDTQDPILTSIRTIEAIRDFASDIIPLRPDGANLNEWVNEIEKVLSDLIDREKYLHEPPTEPLNKHQDKIARNLIYWTIPRALRSCIHDTSSAHQAYQALHGQFLRNNRTSHMASLVDLFNVHAEITEPQHITILYDQMFKGMNELLASGFQITPDTILGALFQIAVGRGNSHLYMATSQLLDTLVPTDRQVTSREVSAAARRVFEHSRSTIFEEESSSPLPHDTSTSDVTDSTTHVPIHQDSINLSTIGSNLFSHRTAHAHPPTPSRKSTGHEIPAKRPTPPGGPNSRQDTEEEEPAQPLPANLPSSSTPNDSSSTTQAAPPSNTTVQGTQQPSNTSTTEQQQQQQQQQQQTSRPNSFLFDSHPSAASKGRAISPAPSGSRPGSGKPPAAATNTTSTASLLGALPSTTGAPSGTAAAPGPDNAAATAAAYSAACAAATAAASTAAAAKKVANTTRTTGLFGHSSVTATSAALGKPASGTGGTTSSSLFTATSTASPFNAAAAAAKPPFFFRSPAQPQMPPSHPPQDSKPVLFASIFSSSSAGITPKSEPLAHPADKDQKKT</sequence>
<feature type="compositionally biased region" description="Low complexity" evidence="1">
    <location>
        <begin position="546"/>
        <end position="557"/>
    </location>
</feature>
<proteinExistence type="predicted"/>
<evidence type="ECO:0000313" key="2">
    <source>
        <dbReference type="EMBL" id="PLW51648.1"/>
    </source>
</evidence>
<feature type="compositionally biased region" description="Low complexity" evidence="1">
    <location>
        <begin position="319"/>
        <end position="331"/>
    </location>
</feature>
<feature type="region of interest" description="Disordered" evidence="1">
    <location>
        <begin position="223"/>
        <end position="256"/>
    </location>
</feature>
<gene>
    <name evidence="2" type="ORF">PCASD_00552</name>
</gene>
<reference evidence="2 3" key="1">
    <citation type="submission" date="2017-11" db="EMBL/GenBank/DDBJ databases">
        <title>De novo assembly and phasing of dikaryotic genomes from two isolates of Puccinia coronata f. sp. avenae, the causal agent of oat crown rust.</title>
        <authorList>
            <person name="Miller M.E."/>
            <person name="Zhang Y."/>
            <person name="Omidvar V."/>
            <person name="Sperschneider J."/>
            <person name="Schwessinger B."/>
            <person name="Raley C."/>
            <person name="Palmer J.M."/>
            <person name="Garnica D."/>
            <person name="Upadhyaya N."/>
            <person name="Rathjen J."/>
            <person name="Taylor J.M."/>
            <person name="Park R.F."/>
            <person name="Dodds P.N."/>
            <person name="Hirsch C.D."/>
            <person name="Kianian S.F."/>
            <person name="Figueroa M."/>
        </authorList>
    </citation>
    <scope>NUCLEOTIDE SEQUENCE [LARGE SCALE GENOMIC DNA]</scope>
    <source>
        <strain evidence="2">12SD80</strain>
    </source>
</reference>
<feature type="compositionally biased region" description="Low complexity" evidence="1">
    <location>
        <begin position="386"/>
        <end position="435"/>
    </location>
</feature>
<evidence type="ECO:0000256" key="1">
    <source>
        <dbReference type="SAM" id="MobiDB-lite"/>
    </source>
</evidence>
<comment type="caution">
    <text evidence="2">The sequence shown here is derived from an EMBL/GenBank/DDBJ whole genome shotgun (WGS) entry which is preliminary data.</text>
</comment>
<accession>A0A2N5VNT4</accession>
<dbReference type="AlphaFoldDB" id="A0A2N5VNT4"/>
<evidence type="ECO:0000313" key="3">
    <source>
        <dbReference type="Proteomes" id="UP000235392"/>
    </source>
</evidence>